<protein>
    <recommendedName>
        <fullName evidence="4">LuxR family transcriptional regulator</fullName>
    </recommendedName>
</protein>
<organism evidence="2 3">
    <name type="scientific">Dyella telluris</name>
    <dbReference type="NCBI Taxonomy" id="2763498"/>
    <lineage>
        <taxon>Bacteria</taxon>
        <taxon>Pseudomonadati</taxon>
        <taxon>Pseudomonadota</taxon>
        <taxon>Gammaproteobacteria</taxon>
        <taxon>Lysobacterales</taxon>
        <taxon>Rhodanobacteraceae</taxon>
        <taxon>Dyella</taxon>
    </lineage>
</organism>
<evidence type="ECO:0000256" key="1">
    <source>
        <dbReference type="SAM" id="SignalP"/>
    </source>
</evidence>
<dbReference type="Proteomes" id="UP000515873">
    <property type="component" value="Chromosome"/>
</dbReference>
<keyword evidence="1" id="KW-0732">Signal</keyword>
<dbReference type="RefSeq" id="WP_187056868.1">
    <property type="nucleotide sequence ID" value="NZ_CP060412.1"/>
</dbReference>
<proteinExistence type="predicted"/>
<name>A0A7G8Q3P8_9GAMM</name>
<keyword evidence="3" id="KW-1185">Reference proteome</keyword>
<evidence type="ECO:0000313" key="3">
    <source>
        <dbReference type="Proteomes" id="UP000515873"/>
    </source>
</evidence>
<accession>A0A7G8Q3P8</accession>
<dbReference type="AlphaFoldDB" id="A0A7G8Q3P8"/>
<dbReference type="EMBL" id="CP060412">
    <property type="protein sequence ID" value="QNK01406.1"/>
    <property type="molecule type" value="Genomic_DNA"/>
</dbReference>
<sequence>MKLFPRALICVSVLALASAATLADVTTPLPGSGVPRPAGSRLLGNWSLDTSRMPVPAGQRPRSVGFSFSRASDHALTLHVDIVHANGEEVHSVGTAVLDGSVFVIKDSPEADTGAMKQPAPNVLVLALQKEGTLVSTRVYSVMPDDHTLVETAVYPGKDGQPVLRTNYFTRTR</sequence>
<dbReference type="KEGG" id="dtl:H8F01_20595"/>
<evidence type="ECO:0008006" key="4">
    <source>
        <dbReference type="Google" id="ProtNLM"/>
    </source>
</evidence>
<feature type="chain" id="PRO_5029003592" description="LuxR family transcriptional regulator" evidence="1">
    <location>
        <begin position="24"/>
        <end position="173"/>
    </location>
</feature>
<gene>
    <name evidence="2" type="ORF">H8F01_20595</name>
</gene>
<evidence type="ECO:0000313" key="2">
    <source>
        <dbReference type="EMBL" id="QNK01406.1"/>
    </source>
</evidence>
<reference evidence="2 3" key="1">
    <citation type="submission" date="2020-08" db="EMBL/GenBank/DDBJ databases">
        <title>Dyella sp. G9 isolated from forest soil.</title>
        <authorList>
            <person name="Fu J."/>
            <person name="Qiu L."/>
        </authorList>
    </citation>
    <scope>NUCLEOTIDE SEQUENCE [LARGE SCALE GENOMIC DNA]</scope>
    <source>
        <strain evidence="2 3">G9</strain>
    </source>
</reference>
<feature type="signal peptide" evidence="1">
    <location>
        <begin position="1"/>
        <end position="23"/>
    </location>
</feature>